<proteinExistence type="predicted"/>
<evidence type="ECO:0000256" key="1">
    <source>
        <dbReference type="SAM" id="Phobius"/>
    </source>
</evidence>
<accession>A0A250XEE5</accession>
<protein>
    <submittedName>
        <fullName evidence="2">Uncharacterized protein</fullName>
    </submittedName>
</protein>
<keyword evidence="1" id="KW-0472">Membrane</keyword>
<organism evidence="2 3">
    <name type="scientific">Chlamydomonas eustigma</name>
    <dbReference type="NCBI Taxonomy" id="1157962"/>
    <lineage>
        <taxon>Eukaryota</taxon>
        <taxon>Viridiplantae</taxon>
        <taxon>Chlorophyta</taxon>
        <taxon>core chlorophytes</taxon>
        <taxon>Chlorophyceae</taxon>
        <taxon>CS clade</taxon>
        <taxon>Chlamydomonadales</taxon>
        <taxon>Chlamydomonadaceae</taxon>
        <taxon>Chlamydomonas</taxon>
    </lineage>
</organism>
<keyword evidence="1" id="KW-0812">Transmembrane</keyword>
<dbReference type="EMBL" id="BEGY01000065">
    <property type="protein sequence ID" value="GAX81458.1"/>
    <property type="molecule type" value="Genomic_DNA"/>
</dbReference>
<keyword evidence="1" id="KW-1133">Transmembrane helix</keyword>
<dbReference type="AlphaFoldDB" id="A0A250XEE5"/>
<evidence type="ECO:0000313" key="3">
    <source>
        <dbReference type="Proteomes" id="UP000232323"/>
    </source>
</evidence>
<evidence type="ECO:0000313" key="2">
    <source>
        <dbReference type="EMBL" id="GAX81458.1"/>
    </source>
</evidence>
<feature type="transmembrane region" description="Helical" evidence="1">
    <location>
        <begin position="7"/>
        <end position="26"/>
    </location>
</feature>
<sequence length="161" mass="18293">MHRVFMMLPPYAFYMHMVIMMLSPYASYTHRVIMMLPLYASYTFLLPPAKEMVMRRAEQFGTSNKKKKLICEPCLERALTVTTTSSLLLYVYGGLGIHTIRLVAALRKDLPGQRILMRQCESNILSKLLSEAALAPLTSGSTADTVQCQVLLCTFNIRQYC</sequence>
<keyword evidence="3" id="KW-1185">Reference proteome</keyword>
<gene>
    <name evidence="2" type="ORF">CEUSTIGMA_g8887.t1</name>
</gene>
<comment type="caution">
    <text evidence="2">The sequence shown here is derived from an EMBL/GenBank/DDBJ whole genome shotgun (WGS) entry which is preliminary data.</text>
</comment>
<name>A0A250XEE5_9CHLO</name>
<reference evidence="2 3" key="1">
    <citation type="submission" date="2017-08" db="EMBL/GenBank/DDBJ databases">
        <title>Acidophilic green algal genome provides insights into adaptation to an acidic environment.</title>
        <authorList>
            <person name="Hirooka S."/>
            <person name="Hirose Y."/>
            <person name="Kanesaki Y."/>
            <person name="Higuchi S."/>
            <person name="Fujiwara T."/>
            <person name="Onuma R."/>
            <person name="Era A."/>
            <person name="Ohbayashi R."/>
            <person name="Uzuka A."/>
            <person name="Nozaki H."/>
            <person name="Yoshikawa H."/>
            <person name="Miyagishima S.Y."/>
        </authorList>
    </citation>
    <scope>NUCLEOTIDE SEQUENCE [LARGE SCALE GENOMIC DNA]</scope>
    <source>
        <strain evidence="2 3">NIES-2499</strain>
    </source>
</reference>
<dbReference type="Proteomes" id="UP000232323">
    <property type="component" value="Unassembled WGS sequence"/>
</dbReference>